<evidence type="ECO:0000313" key="3">
    <source>
        <dbReference type="EMBL" id="CAC5381327.1"/>
    </source>
</evidence>
<evidence type="ECO:0000313" key="4">
    <source>
        <dbReference type="Proteomes" id="UP000507470"/>
    </source>
</evidence>
<dbReference type="Proteomes" id="UP000507470">
    <property type="component" value="Unassembled WGS sequence"/>
</dbReference>
<protein>
    <recommendedName>
        <fullName evidence="5">Cilia- and flagella-associated protein 97</fullName>
    </recommendedName>
</protein>
<accession>A0A6J8BGU2</accession>
<dbReference type="EMBL" id="CACVKT020003048">
    <property type="protein sequence ID" value="CAC5381327.1"/>
    <property type="molecule type" value="Genomic_DNA"/>
</dbReference>
<comment type="similarity">
    <text evidence="1">Belongs to the CFAP97 family.</text>
</comment>
<dbReference type="AlphaFoldDB" id="A0A6J8BGU2"/>
<evidence type="ECO:0008006" key="5">
    <source>
        <dbReference type="Google" id="ProtNLM"/>
    </source>
</evidence>
<evidence type="ECO:0000256" key="2">
    <source>
        <dbReference type="SAM" id="MobiDB-lite"/>
    </source>
</evidence>
<organism evidence="3 4">
    <name type="scientific">Mytilus coruscus</name>
    <name type="common">Sea mussel</name>
    <dbReference type="NCBI Taxonomy" id="42192"/>
    <lineage>
        <taxon>Eukaryota</taxon>
        <taxon>Metazoa</taxon>
        <taxon>Spiralia</taxon>
        <taxon>Lophotrochozoa</taxon>
        <taxon>Mollusca</taxon>
        <taxon>Bivalvia</taxon>
        <taxon>Autobranchia</taxon>
        <taxon>Pteriomorphia</taxon>
        <taxon>Mytilida</taxon>
        <taxon>Mytiloidea</taxon>
        <taxon>Mytilidae</taxon>
        <taxon>Mytilinae</taxon>
        <taxon>Mytilus</taxon>
    </lineage>
</organism>
<feature type="region of interest" description="Disordered" evidence="2">
    <location>
        <begin position="138"/>
        <end position="157"/>
    </location>
</feature>
<evidence type="ECO:0000256" key="1">
    <source>
        <dbReference type="ARBA" id="ARBA00008315"/>
    </source>
</evidence>
<dbReference type="OrthoDB" id="2163395at2759"/>
<gene>
    <name evidence="3" type="ORF">MCOR_17212</name>
</gene>
<dbReference type="Pfam" id="PF13879">
    <property type="entry name" value="Hmw_CFAP97"/>
    <property type="match status" value="1"/>
</dbReference>
<reference evidence="3 4" key="1">
    <citation type="submission" date="2020-06" db="EMBL/GenBank/DDBJ databases">
        <authorList>
            <person name="Li R."/>
            <person name="Bekaert M."/>
        </authorList>
    </citation>
    <scope>NUCLEOTIDE SEQUENCE [LARGE SCALE GENOMIC DNA]</scope>
    <source>
        <strain evidence="4">wild</strain>
    </source>
</reference>
<dbReference type="PANTHER" id="PTHR33768:SF3">
    <property type="entry name" value="MIP11318P"/>
    <property type="match status" value="1"/>
</dbReference>
<proteinExistence type="inferred from homology"/>
<name>A0A6J8BGU2_MYTCO</name>
<sequence length="157" mass="18817">MEEERLTTVERDNRILLQKMAYIMKYGGSVDNQKHDYKKKSLNKTKRQRELLRITHENLAILKRITAKEPHYNHLRWKHENQINQQYLNNISKFPHKWRQGQSHYKLYQMQQLAANERIRQQVETSQQQNTAESALTTLLNQKRGSLDPKSPPLIKI</sequence>
<dbReference type="PANTHER" id="PTHR33768">
    <property type="entry name" value="MIP11318P"/>
    <property type="match status" value="1"/>
</dbReference>
<dbReference type="InterPro" id="IPR038792">
    <property type="entry name" value="CFAP97D1/2"/>
</dbReference>
<keyword evidence="4" id="KW-1185">Reference proteome</keyword>
<dbReference type="InterPro" id="IPR029488">
    <property type="entry name" value="Hmw/CFAP97"/>
</dbReference>